<evidence type="ECO:0000256" key="3">
    <source>
        <dbReference type="ARBA" id="ARBA00023295"/>
    </source>
</evidence>
<evidence type="ECO:0000256" key="1">
    <source>
        <dbReference type="ARBA" id="ARBA00007806"/>
    </source>
</evidence>
<keyword evidence="2 4" id="KW-0378">Hydrolase</keyword>
<gene>
    <name evidence="8" type="ORF">NP493_218g03062</name>
</gene>
<dbReference type="GO" id="GO:0005975">
    <property type="term" value="P:carbohydrate metabolic process"/>
    <property type="evidence" value="ECO:0007669"/>
    <property type="project" value="InterPro"/>
</dbReference>
<feature type="non-terminal residue" evidence="8">
    <location>
        <position position="1"/>
    </location>
</feature>
<evidence type="ECO:0000313" key="8">
    <source>
        <dbReference type="EMBL" id="KAK2185946.1"/>
    </source>
</evidence>
<proteinExistence type="inferred from homology"/>
<evidence type="ECO:0000256" key="5">
    <source>
        <dbReference type="SAM" id="Phobius"/>
    </source>
</evidence>
<name>A0AAD9UE39_RIDPI</name>
<evidence type="ECO:0000313" key="9">
    <source>
        <dbReference type="Proteomes" id="UP001209878"/>
    </source>
</evidence>
<dbReference type="InterPro" id="IPR048395">
    <property type="entry name" value="Glyco_hydro_31_C"/>
</dbReference>
<dbReference type="InterPro" id="IPR013780">
    <property type="entry name" value="Glyco_hydro_b"/>
</dbReference>
<protein>
    <submittedName>
        <fullName evidence="8">Uncharacterized protein</fullName>
    </submittedName>
</protein>
<evidence type="ECO:0000256" key="2">
    <source>
        <dbReference type="ARBA" id="ARBA00022801"/>
    </source>
</evidence>
<dbReference type="SUPFAM" id="SSF51445">
    <property type="entry name" value="(Trans)glycosidases"/>
    <property type="match status" value="1"/>
</dbReference>
<feature type="domain" description="Glycosyl hydrolase family 31 C-terminal" evidence="7">
    <location>
        <begin position="637"/>
        <end position="719"/>
    </location>
</feature>
<dbReference type="InterPro" id="IPR017853">
    <property type="entry name" value="GH"/>
</dbReference>
<dbReference type="InterPro" id="IPR000322">
    <property type="entry name" value="Glyco_hydro_31_TIM"/>
</dbReference>
<dbReference type="EMBL" id="JAODUO010000217">
    <property type="protein sequence ID" value="KAK2185946.1"/>
    <property type="molecule type" value="Genomic_DNA"/>
</dbReference>
<feature type="domain" description="Glycoside hydrolase family 31 TIM barrel" evidence="6">
    <location>
        <begin position="321"/>
        <end position="607"/>
    </location>
</feature>
<evidence type="ECO:0000259" key="7">
    <source>
        <dbReference type="Pfam" id="PF21365"/>
    </source>
</evidence>
<dbReference type="Pfam" id="PF21365">
    <property type="entry name" value="Glyco_hydro_31_3rd"/>
    <property type="match status" value="1"/>
</dbReference>
<dbReference type="AlphaFoldDB" id="A0AAD9UE39"/>
<organism evidence="8 9">
    <name type="scientific">Ridgeia piscesae</name>
    <name type="common">Tubeworm</name>
    <dbReference type="NCBI Taxonomy" id="27915"/>
    <lineage>
        <taxon>Eukaryota</taxon>
        <taxon>Metazoa</taxon>
        <taxon>Spiralia</taxon>
        <taxon>Lophotrochozoa</taxon>
        <taxon>Annelida</taxon>
        <taxon>Polychaeta</taxon>
        <taxon>Sedentaria</taxon>
        <taxon>Canalipalpata</taxon>
        <taxon>Sabellida</taxon>
        <taxon>Siboglinidae</taxon>
        <taxon>Ridgeia</taxon>
    </lineage>
</organism>
<dbReference type="Gene3D" id="3.20.20.80">
    <property type="entry name" value="Glycosidases"/>
    <property type="match status" value="1"/>
</dbReference>
<reference evidence="8" key="1">
    <citation type="journal article" date="2023" name="Mol. Biol. Evol.">
        <title>Third-Generation Sequencing Reveals the Adaptive Role of the Epigenome in Three Deep-Sea Polychaetes.</title>
        <authorList>
            <person name="Perez M."/>
            <person name="Aroh O."/>
            <person name="Sun Y."/>
            <person name="Lan Y."/>
            <person name="Juniper S.K."/>
            <person name="Young C.R."/>
            <person name="Angers B."/>
            <person name="Qian P.Y."/>
        </authorList>
    </citation>
    <scope>NUCLEOTIDE SEQUENCE</scope>
    <source>
        <strain evidence="8">R07B-5</strain>
    </source>
</reference>
<accession>A0AAD9UE39</accession>
<keyword evidence="5" id="KW-0812">Transmembrane</keyword>
<keyword evidence="5" id="KW-0472">Membrane</keyword>
<dbReference type="Proteomes" id="UP001209878">
    <property type="component" value="Unassembled WGS sequence"/>
</dbReference>
<dbReference type="Pfam" id="PF01055">
    <property type="entry name" value="Glyco_hydro_31_2nd"/>
    <property type="match status" value="1"/>
</dbReference>
<dbReference type="GO" id="GO:0004553">
    <property type="term" value="F:hydrolase activity, hydrolyzing O-glycosyl compounds"/>
    <property type="evidence" value="ECO:0007669"/>
    <property type="project" value="InterPro"/>
</dbReference>
<feature type="transmembrane region" description="Helical" evidence="5">
    <location>
        <begin position="40"/>
        <end position="62"/>
    </location>
</feature>
<dbReference type="Gene3D" id="2.60.40.1180">
    <property type="entry name" value="Golgi alpha-mannosidase II"/>
    <property type="match status" value="1"/>
</dbReference>
<comment type="similarity">
    <text evidence="1 4">Belongs to the glycosyl hydrolase 31 family.</text>
</comment>
<keyword evidence="3 4" id="KW-0326">Glycosidase</keyword>
<keyword evidence="9" id="KW-1185">Reference proteome</keyword>
<dbReference type="SUPFAM" id="SSF51011">
    <property type="entry name" value="Glycosyl hydrolase domain"/>
    <property type="match status" value="1"/>
</dbReference>
<keyword evidence="5" id="KW-1133">Transmembrane helix</keyword>
<dbReference type="PANTHER" id="PTHR43053">
    <property type="entry name" value="GLYCOSIDASE FAMILY 31"/>
    <property type="match status" value="1"/>
</dbReference>
<evidence type="ECO:0000259" key="6">
    <source>
        <dbReference type="Pfam" id="PF01055"/>
    </source>
</evidence>
<dbReference type="CDD" id="cd06592">
    <property type="entry name" value="GH31_NET37"/>
    <property type="match status" value="1"/>
</dbReference>
<evidence type="ECO:0000256" key="4">
    <source>
        <dbReference type="RuleBase" id="RU361185"/>
    </source>
</evidence>
<sequence length="721" mass="81497">WGTWAVTDLSFRSRAAWASNRNGTKRKSLPVLAMNRQVTLVVWFVGLLLLSIVFVLATNFVLDLVDIPEDEQRIGCRPLSGMRRELVLFNLRVTVSDRLRLVVTDPSSGGTLVEANIGMTISTSLPRAVSIQGNVMQIIFRESTTLTVTHSQFNGSDSDHTDVVHCYNVQWHTPYARRTLQDDFIMSGAHWYGAAPIYEQLWPTELWDRKSSAFVAGDSYKDQYGGVQERYWLTSRGVALHIDQDIPLFVAVNSSGSQRLSFVSHYRHPYDNQRQRPLRLSYRVCHAVHVTAMHLFAASGNFFQRSTGVPDERMFRYPLWSTWAQYKRRINQRQVLQFAAEIRAHGFRSAQLEIDDGWSTHYGDLEFDPSAFPDPAAMVAELHRKDFRVTLWVHPFASVFSAAYHETDSTGESLYISDNLLGMPLSIVWWDGLGALLDVTNPAAVARFTGRLARLKTRYGIHSFKFDAGETSWIPSAGRTHLPLDNPNEYTRRFAELAFNTDPDNRSQEVRVAVGVQHLPMFVRLMDKASHWGSDNGLRSVIPHVLTIGLAGYPFVLADMIGGNAYNGALIWLSVPPERELFIRWMALTALLPAMQFSVPPWHYDDATVAAALRMCALHERYAGKMVALAEEATMTGAPIIRPLWWIAPRDDTAQTIDSEFLVGNDLLVAPVVWQGMTTRDVYLPAGKWRDELRGGVHPGNAWLRDYNASLYELPHFTKIA</sequence>
<dbReference type="PANTHER" id="PTHR43053:SF4">
    <property type="entry name" value="MYOGENESIS-REGULATING GLYCOSIDASE"/>
    <property type="match status" value="1"/>
</dbReference>
<comment type="caution">
    <text evidence="8">The sequence shown here is derived from an EMBL/GenBank/DDBJ whole genome shotgun (WGS) entry which is preliminary data.</text>
</comment>
<dbReference type="InterPro" id="IPR050985">
    <property type="entry name" value="Alpha-glycosidase_related"/>
</dbReference>